<dbReference type="Proteomes" id="UP000215185">
    <property type="component" value="Chromosome 1"/>
</dbReference>
<name>A0A239SSD5_9STRE</name>
<dbReference type="AlphaFoldDB" id="A0A239SSD5"/>
<gene>
    <name evidence="1" type="ORF">SAMEA4412692_00722</name>
</gene>
<dbReference type="STRING" id="1123308.GCA_000380085_00065"/>
<dbReference type="EMBL" id="LT906439">
    <property type="protein sequence ID" value="SNU87634.1"/>
    <property type="molecule type" value="Genomic_DNA"/>
</dbReference>
<proteinExistence type="predicted"/>
<dbReference type="KEGG" id="smen:SAMEA4412692_0722"/>
<accession>A0A239SSD5</accession>
<evidence type="ECO:0000313" key="2">
    <source>
        <dbReference type="Proteomes" id="UP000215185"/>
    </source>
</evidence>
<evidence type="ECO:0000313" key="1">
    <source>
        <dbReference type="EMBL" id="SNU87634.1"/>
    </source>
</evidence>
<organism evidence="1 2">
    <name type="scientific">Streptococcus merionis</name>
    <dbReference type="NCBI Taxonomy" id="400065"/>
    <lineage>
        <taxon>Bacteria</taxon>
        <taxon>Bacillati</taxon>
        <taxon>Bacillota</taxon>
        <taxon>Bacilli</taxon>
        <taxon>Lactobacillales</taxon>
        <taxon>Streptococcaceae</taxon>
        <taxon>Streptococcus</taxon>
    </lineage>
</organism>
<keyword evidence="2" id="KW-1185">Reference proteome</keyword>
<protein>
    <submittedName>
        <fullName evidence="1">Uncharacterized protein</fullName>
    </submittedName>
</protein>
<sequence length="106" mass="12472">MEYIGWITLGLVLLHLSYPERVRRLERKVKPLLKENKGEQDMSQIIQKLVNTQCKITFEEIFGSEEVYEILEADEEWLKISRELKGGKSETRIVRIDNIKEIKPLG</sequence>
<reference evidence="1 2" key="1">
    <citation type="submission" date="2017-06" db="EMBL/GenBank/DDBJ databases">
        <authorList>
            <consortium name="Pathogen Informatics"/>
        </authorList>
    </citation>
    <scope>NUCLEOTIDE SEQUENCE [LARGE SCALE GENOMIC DNA]</scope>
    <source>
        <strain evidence="1 2">NCTC13788</strain>
    </source>
</reference>